<organism evidence="3 4">
    <name type="scientific">Caulochytrium protostelioides</name>
    <dbReference type="NCBI Taxonomy" id="1555241"/>
    <lineage>
        <taxon>Eukaryota</taxon>
        <taxon>Fungi</taxon>
        <taxon>Fungi incertae sedis</taxon>
        <taxon>Chytridiomycota</taxon>
        <taxon>Chytridiomycota incertae sedis</taxon>
        <taxon>Chytridiomycetes</taxon>
        <taxon>Caulochytriales</taxon>
        <taxon>Caulochytriaceae</taxon>
        <taxon>Caulochytrium</taxon>
    </lineage>
</organism>
<name>A0A4P9X0H0_9FUNG</name>
<dbReference type="AlphaFoldDB" id="A0A4P9X0H0"/>
<evidence type="ECO:0000256" key="2">
    <source>
        <dbReference type="SAM" id="SignalP"/>
    </source>
</evidence>
<accession>A0A4P9X0H0</accession>
<feature type="signal peptide" evidence="2">
    <location>
        <begin position="1"/>
        <end position="22"/>
    </location>
</feature>
<keyword evidence="2" id="KW-0732">Signal</keyword>
<gene>
    <name evidence="3" type="ORF">CXG81DRAFT_27888</name>
</gene>
<feature type="region of interest" description="Disordered" evidence="1">
    <location>
        <begin position="324"/>
        <end position="348"/>
    </location>
</feature>
<evidence type="ECO:0000313" key="3">
    <source>
        <dbReference type="EMBL" id="RKO99349.1"/>
    </source>
</evidence>
<proteinExistence type="predicted"/>
<dbReference type="Proteomes" id="UP000274922">
    <property type="component" value="Unassembled WGS sequence"/>
</dbReference>
<keyword evidence="4" id="KW-1185">Reference proteome</keyword>
<reference evidence="4" key="1">
    <citation type="journal article" date="2018" name="Nat. Microbiol.">
        <title>Leveraging single-cell genomics to expand the fungal tree of life.</title>
        <authorList>
            <person name="Ahrendt S.R."/>
            <person name="Quandt C.A."/>
            <person name="Ciobanu D."/>
            <person name="Clum A."/>
            <person name="Salamov A."/>
            <person name="Andreopoulos B."/>
            <person name="Cheng J.F."/>
            <person name="Woyke T."/>
            <person name="Pelin A."/>
            <person name="Henrissat B."/>
            <person name="Reynolds N.K."/>
            <person name="Benny G.L."/>
            <person name="Smith M.E."/>
            <person name="James T.Y."/>
            <person name="Grigoriev I.V."/>
        </authorList>
    </citation>
    <scope>NUCLEOTIDE SEQUENCE [LARGE SCALE GENOMIC DNA]</scope>
    <source>
        <strain evidence="4">ATCC 52028</strain>
    </source>
</reference>
<feature type="chain" id="PRO_5020829333" evidence="2">
    <location>
        <begin position="23"/>
        <end position="348"/>
    </location>
</feature>
<dbReference type="EMBL" id="ML014293">
    <property type="protein sequence ID" value="RKO99349.1"/>
    <property type="molecule type" value="Genomic_DNA"/>
</dbReference>
<sequence length="348" mass="36099">MASRPVLYLVMLLSVCVTMSQSRPLHLPMSSVFDADAAAAALALAGGFPSTRADPRFEANLMASLAAKTASMLESSHDAHRFKDDSPYRQLDETFNTASPLGPLANMLDRPAIATVAEADAKAALADAHIVVSDEMSNNERTEADIRAEMAAAAAAASEDAAAAFAAAIGASDDAVAAVVDAAYAADAAADAADAAADAADAAADAADAASDAADAAADAADTFAVWEVPKELPSSSPPPAVRTTPQAYLDLSSIDDVTLSALKAMLPESAETKEEDSTPADAESQELRQWIEDSGLLDKLVYEDQEPSEFTVADPSLLFWVEDENAGSAESAENVDDMDDDEMDMCE</sequence>
<evidence type="ECO:0000313" key="4">
    <source>
        <dbReference type="Proteomes" id="UP000274922"/>
    </source>
</evidence>
<protein>
    <submittedName>
        <fullName evidence="3">Uncharacterized protein</fullName>
    </submittedName>
</protein>
<feature type="compositionally biased region" description="Acidic residues" evidence="1">
    <location>
        <begin position="334"/>
        <end position="348"/>
    </location>
</feature>
<evidence type="ECO:0000256" key="1">
    <source>
        <dbReference type="SAM" id="MobiDB-lite"/>
    </source>
</evidence>